<evidence type="ECO:0000313" key="12">
    <source>
        <dbReference type="Proteomes" id="UP000735302"/>
    </source>
</evidence>
<dbReference type="GO" id="GO:0022841">
    <property type="term" value="F:potassium ion leak channel activity"/>
    <property type="evidence" value="ECO:0007669"/>
    <property type="project" value="TreeGrafter"/>
</dbReference>
<feature type="region of interest" description="Disordered" evidence="8">
    <location>
        <begin position="1066"/>
        <end position="1101"/>
    </location>
</feature>
<feature type="region of interest" description="Disordered" evidence="8">
    <location>
        <begin position="432"/>
        <end position="467"/>
    </location>
</feature>
<keyword evidence="2" id="KW-0813">Transport</keyword>
<name>A0AAV4CM67_9GAST</name>
<feature type="region of interest" description="Disordered" evidence="8">
    <location>
        <begin position="226"/>
        <end position="250"/>
    </location>
</feature>
<feature type="region of interest" description="Disordered" evidence="8">
    <location>
        <begin position="1"/>
        <end position="21"/>
    </location>
</feature>
<dbReference type="EMBL" id="BLXT01006766">
    <property type="protein sequence ID" value="GFO33293.1"/>
    <property type="molecule type" value="Genomic_DNA"/>
</dbReference>
<keyword evidence="7 11" id="KW-0407">Ion channel</keyword>
<keyword evidence="3 9" id="KW-0812">Transmembrane</keyword>
<dbReference type="InterPro" id="IPR013099">
    <property type="entry name" value="K_chnl_dom"/>
</dbReference>
<protein>
    <submittedName>
        <fullName evidence="11">Potassium channel subfamily k member 18-like isoform x2</fullName>
    </submittedName>
</protein>
<feature type="compositionally biased region" description="Basic and acidic residues" evidence="8">
    <location>
        <begin position="155"/>
        <end position="164"/>
    </location>
</feature>
<dbReference type="SUPFAM" id="SSF81324">
    <property type="entry name" value="Voltage-gated potassium channels"/>
    <property type="match status" value="2"/>
</dbReference>
<feature type="transmembrane region" description="Helical" evidence="9">
    <location>
        <begin position="1464"/>
        <end position="1486"/>
    </location>
</feature>
<feature type="compositionally biased region" description="Low complexity" evidence="8">
    <location>
        <begin position="346"/>
        <end position="358"/>
    </location>
</feature>
<proteinExistence type="predicted"/>
<dbReference type="GO" id="GO:0015271">
    <property type="term" value="F:outward rectifier potassium channel activity"/>
    <property type="evidence" value="ECO:0007669"/>
    <property type="project" value="TreeGrafter"/>
</dbReference>
<comment type="caution">
    <text evidence="11">The sequence shown here is derived from an EMBL/GenBank/DDBJ whole genome shotgun (WGS) entry which is preliminary data.</text>
</comment>
<dbReference type="PANTHER" id="PTHR11003:SF330">
    <property type="entry name" value="POTASSIUM CHANNEL DOMAIN-CONTAINING PROTEIN"/>
    <property type="match status" value="1"/>
</dbReference>
<keyword evidence="4 9" id="KW-1133">Transmembrane helix</keyword>
<dbReference type="PANTHER" id="PTHR11003">
    <property type="entry name" value="POTASSIUM CHANNEL, SUBFAMILY K"/>
    <property type="match status" value="1"/>
</dbReference>
<dbReference type="GO" id="GO:0030322">
    <property type="term" value="P:stabilization of membrane potential"/>
    <property type="evidence" value="ECO:0007669"/>
    <property type="project" value="TreeGrafter"/>
</dbReference>
<reference evidence="11 12" key="1">
    <citation type="journal article" date="2021" name="Elife">
        <title>Chloroplast acquisition without the gene transfer in kleptoplastic sea slugs, Plakobranchus ocellatus.</title>
        <authorList>
            <person name="Maeda T."/>
            <person name="Takahashi S."/>
            <person name="Yoshida T."/>
            <person name="Shimamura S."/>
            <person name="Takaki Y."/>
            <person name="Nagai Y."/>
            <person name="Toyoda A."/>
            <person name="Suzuki Y."/>
            <person name="Arimoto A."/>
            <person name="Ishii H."/>
            <person name="Satoh N."/>
            <person name="Nishiyama T."/>
            <person name="Hasebe M."/>
            <person name="Maruyama T."/>
            <person name="Minagawa J."/>
            <person name="Obokata J."/>
            <person name="Shigenobu S."/>
        </authorList>
    </citation>
    <scope>NUCLEOTIDE SEQUENCE [LARGE SCALE GENOMIC DNA]</scope>
</reference>
<comment type="subcellular location">
    <subcellularLocation>
        <location evidence="1">Membrane</location>
        <topology evidence="1">Multi-pass membrane protein</topology>
    </subcellularLocation>
</comment>
<keyword evidence="6 9" id="KW-0472">Membrane</keyword>
<feature type="compositionally biased region" description="Basic and acidic residues" evidence="8">
    <location>
        <begin position="454"/>
        <end position="467"/>
    </location>
</feature>
<evidence type="ECO:0000256" key="8">
    <source>
        <dbReference type="SAM" id="MobiDB-lite"/>
    </source>
</evidence>
<feature type="compositionally biased region" description="Polar residues" evidence="8">
    <location>
        <begin position="1"/>
        <end position="14"/>
    </location>
</feature>
<feature type="region of interest" description="Disordered" evidence="8">
    <location>
        <begin position="304"/>
        <end position="377"/>
    </location>
</feature>
<feature type="compositionally biased region" description="Basic and acidic residues" evidence="8">
    <location>
        <begin position="226"/>
        <end position="245"/>
    </location>
</feature>
<feature type="compositionally biased region" description="Polar residues" evidence="8">
    <location>
        <begin position="432"/>
        <end position="452"/>
    </location>
</feature>
<evidence type="ECO:0000256" key="7">
    <source>
        <dbReference type="ARBA" id="ARBA00023303"/>
    </source>
</evidence>
<accession>A0AAV4CM67</accession>
<feature type="transmembrane region" description="Helical" evidence="9">
    <location>
        <begin position="1438"/>
        <end position="1458"/>
    </location>
</feature>
<feature type="domain" description="Potassium channel" evidence="10">
    <location>
        <begin position="46"/>
        <end position="84"/>
    </location>
</feature>
<sequence>MQKANTVKPANNTYDDGDDDIKDDGNVVDEDHFDEVDNGFTKNKHGWGNIVPITAYGRMATILYGFVGIPLLFTLSSEVGNFTTKLIRLFTNLLARMCICIRQEDKSVNRYLNRDKYATVDTDLAIRLDTKGALDSGYNHPPPDGHPAPAPRRYSFTEHKERAKPVSKSGLKQDWRGGGDYNVMANKNSSYLNSVVSTLDFLLEASLDPSAWKHGQGMCKDKDDAQVKIGDSHGGKESFQHDSWKSRSPSRYFEKPHYRLKSTEDAVKMSEAFNYLTLDEFCRIMKFVGFDFDKEVLEKSHAVSGNGETTIHRLARKKTPERKLRRRKDKTREGQGGQRGDNSNPRTSSKSRATTSKTFETVKRKGSANGVEKEVQVIGRPDEGCTLQTSDVDHTRPIISEAKENFEYYHKNFTENEERKEKNKQKIKYGYQNVSDTSEKTSSSLGRESYFQTGHREESENRTERRKIPNVKNFEDKEVIYHKNSSLHQLIGSGEKNTRAEHNEDIGFSRNALRTGDSPFSIERRATSEDRLKNKAMHCISKPSVPLNEFPPQYSVCKQGCFQLESAAYCSHPTQVVGKSLGAADRHLEHLVNPYMETCYESTHPSFHDALSPLIITKATAREPINVSNVMLNDCVSQSESNDQDFCDDDIHISGHFDIFPEKSESVTARDTECLVNTGPGTGRKVNPLVNDSVLYEKTSFQMMQVKREQKYHKGCSEENITSLTTMCSGRKDLKHQSSAEFLESENPVCQRSMRMDPLRNGQRPQSNSLLLYEQISQPHVVRPESVTPEKKHREQCSSFHYQSERGQQLYETGSGDVMHAENKSRFTNDETLIAETFSSLAELVDRNLIHTKSPVITSRGNLPDLINQKSSESVITPFHNSAIPATSRGSNLSILGPKDQILDLTEPEKTYRDRSPSISEEESLSSRPISALEASQGMDETRRYRFSKSGLLTQIATEFCLRRSPNVSSLPLEKPFTQNIPAVNQILKRRNLKNRYKKSSIMSQVDETIDRFVCVTDAIQINDQSSNVSKLLHTSTTQKKTDIDSSLTQTKCQKVQEGVRSYSLPQVASDNPNEFGIKDQPDSHISYASGDSKLPKELSRRGHVRRQLCKKWVEQSYPFVYENERRKIEKAKINCSSEGLPGNNIIRSVAMVTEPKKTSENDLREMKKNSKREIKASPTLEFHHVKSGSARSNYRRLYTKQWVDMHSLYTEEMNVSMQQTNKPNASQTSKKSYFKQNFSKDARRCLSDNPPNVNNGMRGETRQVDETLDYNRQNNVLYASDVKSYPIETSEHMGSIHDFNMSNLHGKESSTSATRKKSVIAGKSLGKKLMSRVSKIIDRTNETESGDTMKDKHAFKPTERKKYRVDRFAMYRPKDKRTLREDLALLKERLGNVASSVASGEYEEVELPLICIYIGMGLFMAFGAFMNYVVNKDVDDWFVSIYFVYALCSTTGFGDILPQPESYAFHLFYGLAGVSMFNIVVNATLQYMMSTIDYLKIYFKSSS</sequence>
<dbReference type="Pfam" id="PF07885">
    <property type="entry name" value="Ion_trans_2"/>
    <property type="match status" value="2"/>
</dbReference>
<feature type="region of interest" description="Disordered" evidence="8">
    <location>
        <begin position="910"/>
        <end position="929"/>
    </location>
</feature>
<evidence type="ECO:0000256" key="4">
    <source>
        <dbReference type="ARBA" id="ARBA00022989"/>
    </source>
</evidence>
<dbReference type="InterPro" id="IPR003280">
    <property type="entry name" value="2pore_dom_K_chnl"/>
</dbReference>
<feature type="transmembrane region" description="Helical" evidence="9">
    <location>
        <begin position="1408"/>
        <end position="1431"/>
    </location>
</feature>
<feature type="domain" description="Potassium channel" evidence="10">
    <location>
        <begin position="1420"/>
        <end position="1490"/>
    </location>
</feature>
<evidence type="ECO:0000259" key="10">
    <source>
        <dbReference type="Pfam" id="PF07885"/>
    </source>
</evidence>
<evidence type="ECO:0000256" key="5">
    <source>
        <dbReference type="ARBA" id="ARBA00023065"/>
    </source>
</evidence>
<feature type="compositionally biased region" description="Pro residues" evidence="8">
    <location>
        <begin position="140"/>
        <end position="150"/>
    </location>
</feature>
<gene>
    <name evidence="11" type="ORF">PoB_005979800</name>
</gene>
<evidence type="ECO:0000256" key="1">
    <source>
        <dbReference type="ARBA" id="ARBA00004141"/>
    </source>
</evidence>
<organism evidence="11 12">
    <name type="scientific">Plakobranchus ocellatus</name>
    <dbReference type="NCBI Taxonomy" id="259542"/>
    <lineage>
        <taxon>Eukaryota</taxon>
        <taxon>Metazoa</taxon>
        <taxon>Spiralia</taxon>
        <taxon>Lophotrochozoa</taxon>
        <taxon>Mollusca</taxon>
        <taxon>Gastropoda</taxon>
        <taxon>Heterobranchia</taxon>
        <taxon>Euthyneura</taxon>
        <taxon>Panpulmonata</taxon>
        <taxon>Sacoglossa</taxon>
        <taxon>Placobranchoidea</taxon>
        <taxon>Plakobranchidae</taxon>
        <taxon>Plakobranchus</taxon>
    </lineage>
</organism>
<dbReference type="GO" id="GO:0005886">
    <property type="term" value="C:plasma membrane"/>
    <property type="evidence" value="ECO:0007669"/>
    <property type="project" value="TreeGrafter"/>
</dbReference>
<evidence type="ECO:0000256" key="3">
    <source>
        <dbReference type="ARBA" id="ARBA00022692"/>
    </source>
</evidence>
<keyword evidence="12" id="KW-1185">Reference proteome</keyword>
<evidence type="ECO:0000256" key="6">
    <source>
        <dbReference type="ARBA" id="ARBA00023136"/>
    </source>
</evidence>
<feature type="region of interest" description="Disordered" evidence="8">
    <location>
        <begin position="133"/>
        <end position="171"/>
    </location>
</feature>
<evidence type="ECO:0000256" key="2">
    <source>
        <dbReference type="ARBA" id="ARBA00022448"/>
    </source>
</evidence>
<dbReference type="Proteomes" id="UP000735302">
    <property type="component" value="Unassembled WGS sequence"/>
</dbReference>
<evidence type="ECO:0000256" key="9">
    <source>
        <dbReference type="SAM" id="Phobius"/>
    </source>
</evidence>
<feature type="compositionally biased region" description="Basic residues" evidence="8">
    <location>
        <begin position="313"/>
        <end position="329"/>
    </location>
</feature>
<evidence type="ECO:0000313" key="11">
    <source>
        <dbReference type="EMBL" id="GFO33293.1"/>
    </source>
</evidence>
<dbReference type="Gene3D" id="1.10.287.70">
    <property type="match status" value="2"/>
</dbReference>
<keyword evidence="5" id="KW-0406">Ion transport</keyword>